<feature type="region of interest" description="Disordered" evidence="2">
    <location>
        <begin position="332"/>
        <end position="355"/>
    </location>
</feature>
<name>A0A8H3AHP7_9AGAM</name>
<feature type="region of interest" description="Disordered" evidence="2">
    <location>
        <begin position="1"/>
        <end position="33"/>
    </location>
</feature>
<evidence type="ECO:0000256" key="1">
    <source>
        <dbReference type="SAM" id="Coils"/>
    </source>
</evidence>
<gene>
    <name evidence="3" type="ORF">RDB_LOCUS51562</name>
</gene>
<dbReference type="Proteomes" id="UP000663843">
    <property type="component" value="Unassembled WGS sequence"/>
</dbReference>
<comment type="caution">
    <text evidence="3">The sequence shown here is derived from an EMBL/GenBank/DDBJ whole genome shotgun (WGS) entry which is preliminary data.</text>
</comment>
<evidence type="ECO:0000256" key="2">
    <source>
        <dbReference type="SAM" id="MobiDB-lite"/>
    </source>
</evidence>
<feature type="coiled-coil region" evidence="1">
    <location>
        <begin position="161"/>
        <end position="210"/>
    </location>
</feature>
<evidence type="ECO:0000313" key="4">
    <source>
        <dbReference type="Proteomes" id="UP000663843"/>
    </source>
</evidence>
<reference evidence="3" key="1">
    <citation type="submission" date="2021-01" db="EMBL/GenBank/DDBJ databases">
        <authorList>
            <person name="Kaushik A."/>
        </authorList>
    </citation>
    <scope>NUCLEOTIDE SEQUENCE</scope>
    <source>
        <strain evidence="3">AG2-2IIIB</strain>
    </source>
</reference>
<keyword evidence="1" id="KW-0175">Coiled coil</keyword>
<feature type="compositionally biased region" description="Polar residues" evidence="2">
    <location>
        <begin position="246"/>
        <end position="262"/>
    </location>
</feature>
<dbReference type="AlphaFoldDB" id="A0A8H3AHP7"/>
<organism evidence="3 4">
    <name type="scientific">Rhizoctonia solani</name>
    <dbReference type="NCBI Taxonomy" id="456999"/>
    <lineage>
        <taxon>Eukaryota</taxon>
        <taxon>Fungi</taxon>
        <taxon>Dikarya</taxon>
        <taxon>Basidiomycota</taxon>
        <taxon>Agaricomycotina</taxon>
        <taxon>Agaricomycetes</taxon>
        <taxon>Cantharellales</taxon>
        <taxon>Ceratobasidiaceae</taxon>
        <taxon>Rhizoctonia</taxon>
    </lineage>
</organism>
<dbReference type="EMBL" id="CAJMWT010001761">
    <property type="protein sequence ID" value="CAE6418927.1"/>
    <property type="molecule type" value="Genomic_DNA"/>
</dbReference>
<accession>A0A8H3AHP7</accession>
<protein>
    <submittedName>
        <fullName evidence="3">Uncharacterized protein</fullName>
    </submittedName>
</protein>
<sequence>MPGNRRVTFALSPRPSSPPAPVLPSPEPSADELTSQISALRAELRDGRLTQARQRNQLNQEAAHIAELTRKYKEFKQERQELKAKLVHERDTAAAIQKRLYVAVKNHAEAQDKCARTMADCEGLRMLNEELSLMNKGLAVSKSEAGSVFEEKIAEMECVYRDKLEEAEVAFAHELEETREQLSNGQLQKVQALKKEIESRDAKIKKLEHDLNRQCEINAMFTLDYDRDTNFTKHLSVPLTIPVPETSASRLASGQSGSTKPRLSSPRRPLIHLESNNVTIRKRSRVPSWRGDKEDRPPLRADKVNVDQGAPALKSEHNDQDRLHKRARLGYSSALAGKESRQRSKSFVQDLDKCH</sequence>
<proteinExistence type="predicted"/>
<feature type="coiled-coil region" evidence="1">
    <location>
        <begin position="58"/>
        <end position="99"/>
    </location>
</feature>
<feature type="compositionally biased region" description="Pro residues" evidence="2">
    <location>
        <begin position="15"/>
        <end position="27"/>
    </location>
</feature>
<feature type="region of interest" description="Disordered" evidence="2">
    <location>
        <begin position="246"/>
        <end position="268"/>
    </location>
</feature>
<evidence type="ECO:0000313" key="3">
    <source>
        <dbReference type="EMBL" id="CAE6418927.1"/>
    </source>
</evidence>